<evidence type="ECO:0008006" key="3">
    <source>
        <dbReference type="Google" id="ProtNLM"/>
    </source>
</evidence>
<comment type="caution">
    <text evidence="1">The sequence shown here is derived from an EMBL/GenBank/DDBJ whole genome shotgun (WGS) entry which is preliminary data.</text>
</comment>
<dbReference type="PANTHER" id="PTHR45458">
    <property type="entry name" value="SHORT-CHAIN DEHYDROGENASE/REDUCTASE SDR"/>
    <property type="match status" value="1"/>
</dbReference>
<dbReference type="Proteomes" id="UP001175226">
    <property type="component" value="Unassembled WGS sequence"/>
</dbReference>
<dbReference type="InterPro" id="IPR036291">
    <property type="entry name" value="NAD(P)-bd_dom_sf"/>
</dbReference>
<keyword evidence="2" id="KW-1185">Reference proteome</keyword>
<sequence length="275" mass="29002">MPKVLIVGASRGLGLALAKELQTRTSTTVVATVRSTTPLESIDTLTDVDITSDTSITKAAQHPLVQRLDIIIINAAIGGLDALLASSPSVLESYLATNVIGPHRIVSAFLPALRRGRDKKIIFISSSAGSFKIAGSPTRMVRSGVYSVSKAAVQYADELKEEGFVVVPMHPGWVATDMGSLAGEGGMQPSVSAKSIVDVVEGLKKDDNAKFFRFDGTLMPWQSLASRELGLAIVDPPSTTGIATAYDSIPLEGIDTLADIDVSSNDWIAMAAQHP</sequence>
<evidence type="ECO:0000313" key="1">
    <source>
        <dbReference type="EMBL" id="KAK0436442.1"/>
    </source>
</evidence>
<reference evidence="1" key="1">
    <citation type="submission" date="2023-06" db="EMBL/GenBank/DDBJ databases">
        <authorList>
            <consortium name="Lawrence Berkeley National Laboratory"/>
            <person name="Ahrendt S."/>
            <person name="Sahu N."/>
            <person name="Indic B."/>
            <person name="Wong-Bajracharya J."/>
            <person name="Merenyi Z."/>
            <person name="Ke H.-M."/>
            <person name="Monk M."/>
            <person name="Kocsube S."/>
            <person name="Drula E."/>
            <person name="Lipzen A."/>
            <person name="Balint B."/>
            <person name="Henrissat B."/>
            <person name="Andreopoulos B."/>
            <person name="Martin F.M."/>
            <person name="Harder C.B."/>
            <person name="Rigling D."/>
            <person name="Ford K.L."/>
            <person name="Foster G.D."/>
            <person name="Pangilinan J."/>
            <person name="Papanicolaou A."/>
            <person name="Barry K."/>
            <person name="LaButti K."/>
            <person name="Viragh M."/>
            <person name="Koriabine M."/>
            <person name="Yan M."/>
            <person name="Riley R."/>
            <person name="Champramary S."/>
            <person name="Plett K.L."/>
            <person name="Tsai I.J."/>
            <person name="Slot J."/>
            <person name="Sipos G."/>
            <person name="Plett J."/>
            <person name="Nagy L.G."/>
            <person name="Grigoriev I.V."/>
        </authorList>
    </citation>
    <scope>NUCLEOTIDE SEQUENCE</scope>
    <source>
        <strain evidence="1">FPL87.14</strain>
    </source>
</reference>
<dbReference type="PANTHER" id="PTHR45458:SF1">
    <property type="entry name" value="SHORT CHAIN DEHYDROGENASE"/>
    <property type="match status" value="1"/>
</dbReference>
<dbReference type="PRINTS" id="PR00081">
    <property type="entry name" value="GDHRDH"/>
</dbReference>
<evidence type="ECO:0000313" key="2">
    <source>
        <dbReference type="Proteomes" id="UP001175226"/>
    </source>
</evidence>
<gene>
    <name evidence="1" type="ORF">EV421DRAFT_1908052</name>
</gene>
<dbReference type="Gene3D" id="3.40.50.720">
    <property type="entry name" value="NAD(P)-binding Rossmann-like Domain"/>
    <property type="match status" value="1"/>
</dbReference>
<proteinExistence type="predicted"/>
<dbReference type="InterPro" id="IPR052184">
    <property type="entry name" value="SDR_enzymes"/>
</dbReference>
<dbReference type="GO" id="GO:0016616">
    <property type="term" value="F:oxidoreductase activity, acting on the CH-OH group of donors, NAD or NADP as acceptor"/>
    <property type="evidence" value="ECO:0007669"/>
    <property type="project" value="TreeGrafter"/>
</dbReference>
<dbReference type="Pfam" id="PF00106">
    <property type="entry name" value="adh_short"/>
    <property type="match status" value="1"/>
</dbReference>
<dbReference type="InterPro" id="IPR002347">
    <property type="entry name" value="SDR_fam"/>
</dbReference>
<organism evidence="1 2">
    <name type="scientific">Armillaria borealis</name>
    <dbReference type="NCBI Taxonomy" id="47425"/>
    <lineage>
        <taxon>Eukaryota</taxon>
        <taxon>Fungi</taxon>
        <taxon>Dikarya</taxon>
        <taxon>Basidiomycota</taxon>
        <taxon>Agaricomycotina</taxon>
        <taxon>Agaricomycetes</taxon>
        <taxon>Agaricomycetidae</taxon>
        <taxon>Agaricales</taxon>
        <taxon>Marasmiineae</taxon>
        <taxon>Physalacriaceae</taxon>
        <taxon>Armillaria</taxon>
    </lineage>
</organism>
<dbReference type="AlphaFoldDB" id="A0AA39MJA6"/>
<dbReference type="SUPFAM" id="SSF51735">
    <property type="entry name" value="NAD(P)-binding Rossmann-fold domains"/>
    <property type="match status" value="1"/>
</dbReference>
<protein>
    <recommendedName>
        <fullName evidence="3">NAD(P)-binding protein</fullName>
    </recommendedName>
</protein>
<accession>A0AA39MJA6</accession>
<name>A0AA39MJA6_9AGAR</name>
<dbReference type="EMBL" id="JAUEPT010000055">
    <property type="protein sequence ID" value="KAK0436442.1"/>
    <property type="molecule type" value="Genomic_DNA"/>
</dbReference>